<protein>
    <submittedName>
        <fullName evidence="1">Uncharacterized protein</fullName>
    </submittedName>
</protein>
<dbReference type="EMBL" id="LN887696">
    <property type="protein sequence ID" value="CUR41548.1"/>
    <property type="molecule type" value="Genomic_DNA"/>
</dbReference>
<sequence>MEPIWMNGKDMIRFEESQGDYCYFDKSMNVVKINPDWQYLVGLDEMEKNSIVFDIKK</sequence>
<dbReference type="RefSeq" id="WP_339111620.1">
    <property type="nucleotide sequence ID" value="NZ_LN887696.1"/>
</dbReference>
<accession>A0A0U5D6E8</accession>
<reference evidence="1" key="1">
    <citation type="submission" date="2015-10" db="EMBL/GenBank/DDBJ databases">
        <authorList>
            <person name="Gilbert D.G."/>
        </authorList>
    </citation>
    <scope>NUCLEOTIDE SEQUENCE</scope>
    <source>
        <strain evidence="1">Lp167-67</strain>
    </source>
</reference>
<gene>
    <name evidence="1" type="ORF">LRLP16767_LRLP167_00056</name>
</gene>
<dbReference type="AlphaFoldDB" id="A0A0U5D6E8"/>
<organism evidence="1">
    <name type="scientific">Limosilactobacillus reuteri</name>
    <name type="common">Lactobacillus reuteri</name>
    <dbReference type="NCBI Taxonomy" id="1598"/>
    <lineage>
        <taxon>Bacteria</taxon>
        <taxon>Bacillati</taxon>
        <taxon>Bacillota</taxon>
        <taxon>Bacilli</taxon>
        <taxon>Lactobacillales</taxon>
        <taxon>Lactobacillaceae</taxon>
        <taxon>Limosilactobacillus</taxon>
    </lineage>
</organism>
<proteinExistence type="predicted"/>
<evidence type="ECO:0000313" key="1">
    <source>
        <dbReference type="EMBL" id="CUR41548.1"/>
    </source>
</evidence>
<name>A0A0U5D6E8_LIMRT</name>